<keyword evidence="3 6" id="KW-0227">DNA damage</keyword>
<comment type="function">
    <text evidence="6">May nick specific sequences that contain T:G mispairs resulting from m5C-deamination.</text>
</comment>
<dbReference type="CDD" id="cd00221">
    <property type="entry name" value="Vsr"/>
    <property type="match status" value="1"/>
</dbReference>
<sequence length="139" mass="15857">MDIIDKQARSRLMGRIRGKDTKPEIVVRSLAHRLGFRFRLHRRELPGSPDLVFPGSRKVVFVHGCYWHRHPGCRLAYEPKSNVAFWTKKFAANVTRDAKALADLKGQGWDTLVIWECEAKDPQLVASRLSAYLGQSGDQ</sequence>
<dbReference type="Proteomes" id="UP001595961">
    <property type="component" value="Unassembled WGS sequence"/>
</dbReference>
<accession>A0ABV9BZU3</accession>
<name>A0ABV9BZU3_9GAMM</name>
<evidence type="ECO:0000256" key="6">
    <source>
        <dbReference type="PIRNR" id="PIRNR018267"/>
    </source>
</evidence>
<organism evidence="7 8">
    <name type="scientific">Dyella halodurans</name>
    <dbReference type="NCBI Taxonomy" id="1920171"/>
    <lineage>
        <taxon>Bacteria</taxon>
        <taxon>Pseudomonadati</taxon>
        <taxon>Pseudomonadota</taxon>
        <taxon>Gammaproteobacteria</taxon>
        <taxon>Lysobacterales</taxon>
        <taxon>Rhodanobacteraceae</taxon>
        <taxon>Dyella</taxon>
    </lineage>
</organism>
<dbReference type="NCBIfam" id="TIGR00632">
    <property type="entry name" value="vsr"/>
    <property type="match status" value="1"/>
</dbReference>
<dbReference type="Gene3D" id="3.40.960.10">
    <property type="entry name" value="VSR Endonuclease"/>
    <property type="match status" value="1"/>
</dbReference>
<comment type="caution">
    <text evidence="7">The sequence shown here is derived from an EMBL/GenBank/DDBJ whole genome shotgun (WGS) entry which is preliminary data.</text>
</comment>
<dbReference type="EC" id="3.1.-.-" evidence="6"/>
<keyword evidence="8" id="KW-1185">Reference proteome</keyword>
<keyword evidence="5 6" id="KW-0234">DNA repair</keyword>
<protein>
    <recommendedName>
        <fullName evidence="6">Very short patch repair endonuclease</fullName>
        <ecNumber evidence="6">3.1.-.-</ecNumber>
    </recommendedName>
</protein>
<evidence type="ECO:0000256" key="5">
    <source>
        <dbReference type="ARBA" id="ARBA00023204"/>
    </source>
</evidence>
<dbReference type="InterPro" id="IPR004603">
    <property type="entry name" value="DNA_mismatch_endonuc_vsr"/>
</dbReference>
<dbReference type="GO" id="GO:0004519">
    <property type="term" value="F:endonuclease activity"/>
    <property type="evidence" value="ECO:0007669"/>
    <property type="project" value="UniProtKB-KW"/>
</dbReference>
<dbReference type="RefSeq" id="WP_266150932.1">
    <property type="nucleotide sequence ID" value="NZ_CP064028.1"/>
</dbReference>
<keyword evidence="1 6" id="KW-0540">Nuclease</keyword>
<evidence type="ECO:0000256" key="1">
    <source>
        <dbReference type="ARBA" id="ARBA00022722"/>
    </source>
</evidence>
<dbReference type="Pfam" id="PF03852">
    <property type="entry name" value="Vsr"/>
    <property type="match status" value="1"/>
</dbReference>
<evidence type="ECO:0000256" key="4">
    <source>
        <dbReference type="ARBA" id="ARBA00022801"/>
    </source>
</evidence>
<dbReference type="InterPro" id="IPR011335">
    <property type="entry name" value="Restrct_endonuc-II-like"/>
</dbReference>
<evidence type="ECO:0000313" key="7">
    <source>
        <dbReference type="EMBL" id="MFC4526246.1"/>
    </source>
</evidence>
<reference evidence="8" key="1">
    <citation type="journal article" date="2019" name="Int. J. Syst. Evol. Microbiol.">
        <title>The Global Catalogue of Microorganisms (GCM) 10K type strain sequencing project: providing services to taxonomists for standard genome sequencing and annotation.</title>
        <authorList>
            <consortium name="The Broad Institute Genomics Platform"/>
            <consortium name="The Broad Institute Genome Sequencing Center for Infectious Disease"/>
            <person name="Wu L."/>
            <person name="Ma J."/>
        </authorList>
    </citation>
    <scope>NUCLEOTIDE SEQUENCE [LARGE SCALE GENOMIC DNA]</scope>
    <source>
        <strain evidence="8">CCM 4481</strain>
    </source>
</reference>
<dbReference type="PIRSF" id="PIRSF018267">
    <property type="entry name" value="VSR_endonuc"/>
    <property type="match status" value="1"/>
</dbReference>
<dbReference type="SUPFAM" id="SSF52980">
    <property type="entry name" value="Restriction endonuclease-like"/>
    <property type="match status" value="1"/>
</dbReference>
<proteinExistence type="inferred from homology"/>
<dbReference type="EMBL" id="JBHSGA010000011">
    <property type="protein sequence ID" value="MFC4526246.1"/>
    <property type="molecule type" value="Genomic_DNA"/>
</dbReference>
<gene>
    <name evidence="7" type="ORF">ACFO5W_06305</name>
</gene>
<comment type="similarity">
    <text evidence="6">Belongs to the vsr family.</text>
</comment>
<evidence type="ECO:0000256" key="2">
    <source>
        <dbReference type="ARBA" id="ARBA00022759"/>
    </source>
</evidence>
<evidence type="ECO:0000313" key="8">
    <source>
        <dbReference type="Proteomes" id="UP001595961"/>
    </source>
</evidence>
<keyword evidence="2 6" id="KW-0255">Endonuclease</keyword>
<keyword evidence="4 6" id="KW-0378">Hydrolase</keyword>
<evidence type="ECO:0000256" key="3">
    <source>
        <dbReference type="ARBA" id="ARBA00022763"/>
    </source>
</evidence>